<evidence type="ECO:0000313" key="4">
    <source>
        <dbReference type="Proteomes" id="UP000030752"/>
    </source>
</evidence>
<reference evidence="3 4" key="1">
    <citation type="submission" date="2013-03" db="EMBL/GenBank/DDBJ databases">
        <title>The Genome Sequence of Phialophora europaea CBS 101466.</title>
        <authorList>
            <consortium name="The Broad Institute Genomics Platform"/>
            <person name="Cuomo C."/>
            <person name="de Hoog S."/>
            <person name="Gorbushina A."/>
            <person name="Walker B."/>
            <person name="Young S.K."/>
            <person name="Zeng Q."/>
            <person name="Gargeya S."/>
            <person name="Fitzgerald M."/>
            <person name="Haas B."/>
            <person name="Abouelleil A."/>
            <person name="Allen A.W."/>
            <person name="Alvarado L."/>
            <person name="Arachchi H.M."/>
            <person name="Berlin A.M."/>
            <person name="Chapman S.B."/>
            <person name="Gainer-Dewar J."/>
            <person name="Goldberg J."/>
            <person name="Griggs A."/>
            <person name="Gujja S."/>
            <person name="Hansen M."/>
            <person name="Howarth C."/>
            <person name="Imamovic A."/>
            <person name="Ireland A."/>
            <person name="Larimer J."/>
            <person name="McCowan C."/>
            <person name="Murphy C."/>
            <person name="Pearson M."/>
            <person name="Poon T.W."/>
            <person name="Priest M."/>
            <person name="Roberts A."/>
            <person name="Saif S."/>
            <person name="Shea T."/>
            <person name="Sisk P."/>
            <person name="Sykes S."/>
            <person name="Wortman J."/>
            <person name="Nusbaum C."/>
            <person name="Birren B."/>
        </authorList>
    </citation>
    <scope>NUCLEOTIDE SEQUENCE [LARGE SCALE GENOMIC DNA]</scope>
    <source>
        <strain evidence="3 4">CBS 101466</strain>
    </source>
</reference>
<dbReference type="FunCoup" id="W2RQH1">
    <property type="interactions" value="116"/>
</dbReference>
<gene>
    <name evidence="3" type="ORF">HMPREF1541_06809</name>
</gene>
<comment type="function">
    <text evidence="1">Component of the mitochondrial ribosome (mitoribosome), a dedicated translation machinery responsible for the synthesis of mitochondrial genome-encoded proteins, including at least some of the essential transmembrane subunits of the mitochondrial respiratory chain. The mitoribosomes are attached to the mitochondrial inner membrane and translation products are cotranslationally integrated into the membrane.</text>
</comment>
<dbReference type="HOGENOM" id="CLU_057349_1_0_1"/>
<sequence>MIPRPRARPQSLLQAVTRPSLCLSSRICSSQPFPRSYHNLPELSNGKDAVFSKYGVPGFLSPAAYDETWTQYQTALCDYLNDETQGTTLESIHVKKLHEITAKQPSKAALYNHAAQAHHNHFFFNGLSAIPEPHPPNHTVQNCVQEWFEGMEHLRDEMVDTAMAMFGNGYVWLMADGKDGGLDKSALSILCTYNAGSPFAAAHARRQPLDGQTAGSFGNQSRHKILEHERSFDGTPILCLKVWEHQWMRDYGLAGKQVYVQNWWNRIDWDEVVARLVVVRPTEGQQSTTAPGAARNQRLVDRLTQPMSA</sequence>
<dbReference type="SUPFAM" id="SSF54719">
    <property type="entry name" value="Fe,Mn superoxide dismutase (SOD), C-terminal domain"/>
    <property type="match status" value="1"/>
</dbReference>
<dbReference type="InterPro" id="IPR036314">
    <property type="entry name" value="SOD_C_sf"/>
</dbReference>
<feature type="domain" description="Manganese/iron superoxide dismutase C-terminal" evidence="2">
    <location>
        <begin position="231"/>
        <end position="274"/>
    </location>
</feature>
<proteinExistence type="predicted"/>
<dbReference type="Gene3D" id="3.55.40.20">
    <property type="entry name" value="Iron/manganese superoxide dismutase, C-terminal domain"/>
    <property type="match status" value="1"/>
</dbReference>
<dbReference type="GeneID" id="19974148"/>
<dbReference type="VEuPathDB" id="FungiDB:HMPREF1541_06809"/>
<dbReference type="EMBL" id="KB822722">
    <property type="protein sequence ID" value="ETN38771.1"/>
    <property type="molecule type" value="Genomic_DNA"/>
</dbReference>
<dbReference type="STRING" id="1220924.W2RQH1"/>
<dbReference type="InterPro" id="IPR019832">
    <property type="entry name" value="Mn/Fe_SOD_C"/>
</dbReference>
<accession>W2RQH1</accession>
<feature type="domain" description="Manganese/iron superoxide dismutase C-terminal" evidence="2">
    <location>
        <begin position="137"/>
        <end position="202"/>
    </location>
</feature>
<dbReference type="OrthoDB" id="275227at2759"/>
<organism evidence="3 4">
    <name type="scientific">Cyphellophora europaea (strain CBS 101466)</name>
    <name type="common">Phialophora europaea</name>
    <dbReference type="NCBI Taxonomy" id="1220924"/>
    <lineage>
        <taxon>Eukaryota</taxon>
        <taxon>Fungi</taxon>
        <taxon>Dikarya</taxon>
        <taxon>Ascomycota</taxon>
        <taxon>Pezizomycotina</taxon>
        <taxon>Eurotiomycetes</taxon>
        <taxon>Chaetothyriomycetidae</taxon>
        <taxon>Chaetothyriales</taxon>
        <taxon>Cyphellophoraceae</taxon>
        <taxon>Cyphellophora</taxon>
    </lineage>
</organism>
<dbReference type="AlphaFoldDB" id="W2RQH1"/>
<dbReference type="PANTHER" id="PTHR43595">
    <property type="entry name" value="37S RIBOSOMAL PROTEIN S26, MITOCHONDRIAL"/>
    <property type="match status" value="1"/>
</dbReference>
<name>W2RQH1_CYPE1</name>
<dbReference type="Proteomes" id="UP000030752">
    <property type="component" value="Unassembled WGS sequence"/>
</dbReference>
<dbReference type="eggNOG" id="KOG0876">
    <property type="taxonomic scope" value="Eukaryota"/>
</dbReference>
<dbReference type="RefSeq" id="XP_008719360.1">
    <property type="nucleotide sequence ID" value="XM_008721138.1"/>
</dbReference>
<dbReference type="SUPFAM" id="SSF46609">
    <property type="entry name" value="Fe,Mn superoxide dismutase (SOD), N-terminal domain"/>
    <property type="match status" value="1"/>
</dbReference>
<protein>
    <recommendedName>
        <fullName evidence="2">Manganese/iron superoxide dismutase C-terminal domain-containing protein</fullName>
    </recommendedName>
</protein>
<dbReference type="InParanoid" id="W2RQH1"/>
<dbReference type="GO" id="GO:0004784">
    <property type="term" value="F:superoxide dismutase activity"/>
    <property type="evidence" value="ECO:0007669"/>
    <property type="project" value="InterPro"/>
</dbReference>
<keyword evidence="4" id="KW-1185">Reference proteome</keyword>
<dbReference type="PANTHER" id="PTHR43595:SF2">
    <property type="entry name" value="SMALL RIBOSOMAL SUBUNIT PROTEIN MS42"/>
    <property type="match status" value="1"/>
</dbReference>
<dbReference type="Pfam" id="PF02777">
    <property type="entry name" value="Sod_Fe_C"/>
    <property type="match status" value="2"/>
</dbReference>
<dbReference type="GO" id="GO:0046872">
    <property type="term" value="F:metal ion binding"/>
    <property type="evidence" value="ECO:0007669"/>
    <property type="project" value="InterPro"/>
</dbReference>
<dbReference type="InterPro" id="IPR036324">
    <property type="entry name" value="Mn/Fe_SOD_N_sf"/>
</dbReference>
<evidence type="ECO:0000259" key="2">
    <source>
        <dbReference type="Pfam" id="PF02777"/>
    </source>
</evidence>
<evidence type="ECO:0000256" key="1">
    <source>
        <dbReference type="ARBA" id="ARBA00037226"/>
    </source>
</evidence>
<dbReference type="GO" id="GO:0005737">
    <property type="term" value="C:cytoplasm"/>
    <property type="evidence" value="ECO:0007669"/>
    <property type="project" value="TreeGrafter"/>
</dbReference>
<evidence type="ECO:0000313" key="3">
    <source>
        <dbReference type="EMBL" id="ETN38771.1"/>
    </source>
</evidence>